<dbReference type="RefSeq" id="WP_075061596.1">
    <property type="nucleotide sequence ID" value="NZ_LGCL01000015.1"/>
</dbReference>
<evidence type="ECO:0000256" key="5">
    <source>
        <dbReference type="ARBA" id="ARBA00023002"/>
    </source>
</evidence>
<feature type="transmembrane region" description="Helical" evidence="8">
    <location>
        <begin position="104"/>
        <end position="121"/>
    </location>
</feature>
<feature type="transmembrane region" description="Helical" evidence="8">
    <location>
        <begin position="386"/>
        <end position="409"/>
    </location>
</feature>
<comment type="caution">
    <text evidence="10">The sequence shown here is derived from an EMBL/GenBank/DDBJ whole genome shotgun (WGS) entry which is preliminary data.</text>
</comment>
<name>A0A0N8GNT4_9CHLR</name>
<comment type="subcellular location">
    <subcellularLocation>
        <location evidence="1">Cell membrane</location>
        <topology evidence="1">Multi-pass membrane protein</topology>
    </subcellularLocation>
    <subcellularLocation>
        <location evidence="7">Membrane</location>
        <topology evidence="7">Multi-pass membrane protein</topology>
    </subcellularLocation>
</comment>
<dbReference type="Proteomes" id="UP000050417">
    <property type="component" value="Unassembled WGS sequence"/>
</dbReference>
<evidence type="ECO:0000256" key="8">
    <source>
        <dbReference type="SAM" id="Phobius"/>
    </source>
</evidence>
<keyword evidence="3 7" id="KW-0812">Transmembrane</keyword>
<dbReference type="PANTHER" id="PTHR42682:SF3">
    <property type="entry name" value="FORMATE HYDROGENLYASE SUBUNIT 3-RELATED"/>
    <property type="match status" value="1"/>
</dbReference>
<feature type="transmembrane region" description="Helical" evidence="8">
    <location>
        <begin position="255"/>
        <end position="276"/>
    </location>
</feature>
<sequence length="463" mass="50710">MSAPLIWVVFPLGVSVGLWFLNRQRAWTAAIATVVSALLGLLALVLPIDQSIRIGRNLFQIQSTLNLLGRRLVLDQADTTFLVLVFSIGMLWFIGGWIIRAHAYFAPLGLAVLSLLVAAYAVQPFLYAALVIEVVVLLCVPLLLPPGWKAKKGVMRFLIFQTLAMPFILLAGWASSGVEANPANQSLTLQAVVLLGLGFAFLLASFPFYTWLPQMASEADPFSAGFVLSFLPTIALVLFLEFLNSYAWLADYPQLSTAVRLVGIVMVVTSGLWAAFEKNLRRMFGYAVIFENGLALLAISLMREAGFALFATLLIPRMFSLGLWTYSMTLMARRGDMQLSALRGVIYRQPVAGSGLLIAIYTAFGLPLLAGFYGQTSLLLNLAADSLVVVAWFLIGQAGILAAAFRVLVTVLQKDQEEEKVEERWVDTWMVIIGSAGTILFGLAPAWLAEPIQNMLRAFPRLP</sequence>
<feature type="transmembrane region" description="Helical" evidence="8">
    <location>
        <begin position="307"/>
        <end position="330"/>
    </location>
</feature>
<keyword evidence="2" id="KW-1003">Cell membrane</keyword>
<evidence type="ECO:0000313" key="11">
    <source>
        <dbReference type="Proteomes" id="UP000050417"/>
    </source>
</evidence>
<evidence type="ECO:0000256" key="7">
    <source>
        <dbReference type="RuleBase" id="RU000320"/>
    </source>
</evidence>
<accession>A0A0N8GNT4</accession>
<dbReference type="PANTHER" id="PTHR42682">
    <property type="entry name" value="HYDROGENASE-4 COMPONENT F"/>
    <property type="match status" value="1"/>
</dbReference>
<reference evidence="10 11" key="1">
    <citation type="submission" date="2015-07" db="EMBL/GenBank/DDBJ databases">
        <title>Genome sequence of Ornatilinea apprima DSM 23815.</title>
        <authorList>
            <person name="Hemp J."/>
            <person name="Ward L.M."/>
            <person name="Pace L.A."/>
            <person name="Fischer W.W."/>
        </authorList>
    </citation>
    <scope>NUCLEOTIDE SEQUENCE [LARGE SCALE GENOMIC DNA]</scope>
    <source>
        <strain evidence="10 11">P3M-1</strain>
    </source>
</reference>
<organism evidence="10 11">
    <name type="scientific">Ornatilinea apprima</name>
    <dbReference type="NCBI Taxonomy" id="1134406"/>
    <lineage>
        <taxon>Bacteria</taxon>
        <taxon>Bacillati</taxon>
        <taxon>Chloroflexota</taxon>
        <taxon>Anaerolineae</taxon>
        <taxon>Anaerolineales</taxon>
        <taxon>Anaerolineaceae</taxon>
        <taxon>Ornatilinea</taxon>
    </lineage>
</organism>
<evidence type="ECO:0000256" key="4">
    <source>
        <dbReference type="ARBA" id="ARBA00022989"/>
    </source>
</evidence>
<evidence type="ECO:0000256" key="6">
    <source>
        <dbReference type="ARBA" id="ARBA00023136"/>
    </source>
</evidence>
<dbReference type="InterPro" id="IPR001750">
    <property type="entry name" value="ND/Mrp_TM"/>
</dbReference>
<dbReference type="AlphaFoldDB" id="A0A0N8GNT4"/>
<dbReference type="EMBL" id="LGCL01000015">
    <property type="protein sequence ID" value="KPL78986.1"/>
    <property type="molecule type" value="Genomic_DNA"/>
</dbReference>
<dbReference type="Pfam" id="PF00361">
    <property type="entry name" value="Proton_antipo_M"/>
    <property type="match status" value="1"/>
</dbReference>
<feature type="domain" description="NADH:quinone oxidoreductase/Mrp antiporter transmembrane" evidence="9">
    <location>
        <begin position="182"/>
        <end position="393"/>
    </location>
</feature>
<feature type="transmembrane region" description="Helical" evidence="8">
    <location>
        <begin position="187"/>
        <end position="212"/>
    </location>
</feature>
<feature type="transmembrane region" description="Helical" evidence="8">
    <location>
        <begin position="224"/>
        <end position="249"/>
    </location>
</feature>
<keyword evidence="11" id="KW-1185">Reference proteome</keyword>
<keyword evidence="6 8" id="KW-0472">Membrane</keyword>
<evidence type="ECO:0000313" key="10">
    <source>
        <dbReference type="EMBL" id="KPL78986.1"/>
    </source>
</evidence>
<feature type="transmembrane region" description="Helical" evidence="8">
    <location>
        <begin position="6"/>
        <end position="22"/>
    </location>
</feature>
<feature type="transmembrane region" description="Helical" evidence="8">
    <location>
        <begin position="127"/>
        <end position="145"/>
    </location>
</feature>
<dbReference type="GO" id="GO:0005886">
    <property type="term" value="C:plasma membrane"/>
    <property type="evidence" value="ECO:0007669"/>
    <property type="project" value="UniProtKB-SubCell"/>
</dbReference>
<protein>
    <recommendedName>
        <fullName evidence="9">NADH:quinone oxidoreductase/Mrp antiporter transmembrane domain-containing protein</fullName>
    </recommendedName>
</protein>
<feature type="transmembrane region" description="Helical" evidence="8">
    <location>
        <begin position="283"/>
        <end position="301"/>
    </location>
</feature>
<feature type="transmembrane region" description="Helical" evidence="8">
    <location>
        <begin position="29"/>
        <end position="48"/>
    </location>
</feature>
<evidence type="ECO:0000259" key="9">
    <source>
        <dbReference type="Pfam" id="PF00361"/>
    </source>
</evidence>
<dbReference type="GO" id="GO:0016491">
    <property type="term" value="F:oxidoreductase activity"/>
    <property type="evidence" value="ECO:0007669"/>
    <property type="project" value="UniProtKB-KW"/>
</dbReference>
<feature type="transmembrane region" description="Helical" evidence="8">
    <location>
        <begin position="351"/>
        <end position="374"/>
    </location>
</feature>
<feature type="transmembrane region" description="Helical" evidence="8">
    <location>
        <begin position="429"/>
        <end position="449"/>
    </location>
</feature>
<keyword evidence="5" id="KW-0560">Oxidoreductase</keyword>
<evidence type="ECO:0000256" key="2">
    <source>
        <dbReference type="ARBA" id="ARBA00022475"/>
    </source>
</evidence>
<evidence type="ECO:0000256" key="1">
    <source>
        <dbReference type="ARBA" id="ARBA00004651"/>
    </source>
</evidence>
<proteinExistence type="predicted"/>
<evidence type="ECO:0000256" key="3">
    <source>
        <dbReference type="ARBA" id="ARBA00022692"/>
    </source>
</evidence>
<dbReference type="OrthoDB" id="159162at2"/>
<feature type="transmembrane region" description="Helical" evidence="8">
    <location>
        <begin position="80"/>
        <end position="99"/>
    </location>
</feature>
<dbReference type="InterPro" id="IPR052175">
    <property type="entry name" value="ComplexI-like_HydComp"/>
</dbReference>
<gene>
    <name evidence="10" type="ORF">ADN00_03590</name>
</gene>
<keyword evidence="4 8" id="KW-1133">Transmembrane helix</keyword>
<feature type="transmembrane region" description="Helical" evidence="8">
    <location>
        <begin position="157"/>
        <end position="175"/>
    </location>
</feature>
<dbReference type="STRING" id="1134406.ADN00_03590"/>